<comment type="caution">
    <text evidence="1">The sequence shown here is derived from an EMBL/GenBank/DDBJ whole genome shotgun (WGS) entry which is preliminary data.</text>
</comment>
<evidence type="ECO:0000313" key="1">
    <source>
        <dbReference type="EMBL" id="GIQ88514.1"/>
    </source>
</evidence>
<organism evidence="1 2">
    <name type="scientific">Kipferlia bialata</name>
    <dbReference type="NCBI Taxonomy" id="797122"/>
    <lineage>
        <taxon>Eukaryota</taxon>
        <taxon>Metamonada</taxon>
        <taxon>Carpediemonas-like organisms</taxon>
        <taxon>Kipferlia</taxon>
    </lineage>
</organism>
<evidence type="ECO:0000313" key="2">
    <source>
        <dbReference type="Proteomes" id="UP000265618"/>
    </source>
</evidence>
<proteinExistence type="predicted"/>
<name>A0A9K3GLT6_9EUKA</name>
<protein>
    <submittedName>
        <fullName evidence="1">Uncharacterized protein</fullName>
    </submittedName>
</protein>
<dbReference type="EMBL" id="BDIP01004133">
    <property type="protein sequence ID" value="GIQ88514.1"/>
    <property type="molecule type" value="Genomic_DNA"/>
</dbReference>
<dbReference type="AlphaFoldDB" id="A0A9K3GLT6"/>
<gene>
    <name evidence="1" type="ORF">KIPB_010778</name>
</gene>
<reference evidence="1 2" key="1">
    <citation type="journal article" date="2018" name="PLoS ONE">
        <title>The draft genome of Kipferlia bialata reveals reductive genome evolution in fornicate parasites.</title>
        <authorList>
            <person name="Tanifuji G."/>
            <person name="Takabayashi S."/>
            <person name="Kume K."/>
            <person name="Takagi M."/>
            <person name="Nakayama T."/>
            <person name="Kamikawa R."/>
            <person name="Inagaki Y."/>
            <person name="Hashimoto T."/>
        </authorList>
    </citation>
    <scope>NUCLEOTIDE SEQUENCE [LARGE SCALE GENOMIC DNA]</scope>
    <source>
        <strain evidence="1">NY0173</strain>
    </source>
</reference>
<keyword evidence="2" id="KW-1185">Reference proteome</keyword>
<accession>A0A9K3GLT6</accession>
<dbReference type="Proteomes" id="UP000265618">
    <property type="component" value="Unassembled WGS sequence"/>
</dbReference>
<sequence length="78" mass="8365">MSEKVKGDASIKVGLPSHPALLPDCKARHTVECSRFGHKITFNALAVVTVPCIPGIESRIRVLVKGLKGESEVIIKST</sequence>